<proteinExistence type="predicted"/>
<accession>A0ABQ5NBJ3</accession>
<evidence type="ECO:0000313" key="2">
    <source>
        <dbReference type="EMBL" id="GLC32654.1"/>
    </source>
</evidence>
<keyword evidence="3" id="KW-1185">Reference proteome</keyword>
<evidence type="ECO:0000313" key="3">
    <source>
        <dbReference type="Proteomes" id="UP001208567"/>
    </source>
</evidence>
<evidence type="ECO:0000259" key="1">
    <source>
        <dbReference type="Pfam" id="PF03572"/>
    </source>
</evidence>
<dbReference type="InterPro" id="IPR005151">
    <property type="entry name" value="Tail-specific_protease"/>
</dbReference>
<protein>
    <recommendedName>
        <fullName evidence="1">Tail specific protease domain-containing protein</fullName>
    </recommendedName>
</protein>
<dbReference type="EMBL" id="BRXR01000001">
    <property type="protein sequence ID" value="GLC32654.1"/>
    <property type="molecule type" value="Genomic_DNA"/>
</dbReference>
<feature type="domain" description="Tail specific protease" evidence="1">
    <location>
        <begin position="46"/>
        <end position="224"/>
    </location>
</feature>
<reference evidence="2 3" key="1">
    <citation type="journal article" date="2024" name="Int. J. Syst. Evol. Microbiol.">
        <title>Clostridium omnivorum sp. nov., isolated from anoxic soil under the treatment of reductive soil disinfestation.</title>
        <authorList>
            <person name="Ueki A."/>
            <person name="Tonouchi A."/>
            <person name="Kaku N."/>
            <person name="Honma S."/>
            <person name="Ueki K."/>
        </authorList>
    </citation>
    <scope>NUCLEOTIDE SEQUENCE [LARGE SCALE GENOMIC DNA]</scope>
    <source>
        <strain evidence="2 3">E14</strain>
    </source>
</reference>
<gene>
    <name evidence="2" type="ORF">bsdE14_40640</name>
</gene>
<dbReference type="RefSeq" id="WP_264851965.1">
    <property type="nucleotide sequence ID" value="NZ_BRXR01000001.1"/>
</dbReference>
<name>A0ABQ5NBJ3_9CLOT</name>
<dbReference type="SUPFAM" id="SSF52096">
    <property type="entry name" value="ClpP/crotonase"/>
    <property type="match status" value="1"/>
</dbReference>
<comment type="caution">
    <text evidence="2">The sequence shown here is derived from an EMBL/GenBank/DDBJ whole genome shotgun (WGS) entry which is preliminary data.</text>
</comment>
<dbReference type="InterPro" id="IPR029045">
    <property type="entry name" value="ClpP/crotonase-like_dom_sf"/>
</dbReference>
<dbReference type="Gene3D" id="3.90.226.10">
    <property type="entry name" value="2-enoyl-CoA Hydratase, Chain A, domain 1"/>
    <property type="match status" value="1"/>
</dbReference>
<dbReference type="Proteomes" id="UP001208567">
    <property type="component" value="Unassembled WGS sequence"/>
</dbReference>
<organism evidence="2 3">
    <name type="scientific">Clostridium omnivorum</name>
    <dbReference type="NCBI Taxonomy" id="1604902"/>
    <lineage>
        <taxon>Bacteria</taxon>
        <taxon>Bacillati</taxon>
        <taxon>Bacillota</taxon>
        <taxon>Clostridia</taxon>
        <taxon>Eubacteriales</taxon>
        <taxon>Clostridiaceae</taxon>
        <taxon>Clostridium</taxon>
    </lineage>
</organism>
<sequence>MIDQLNNPKALERYSTMTDKEKKFEMPAENIIDDNIKTKLFEKEKAAYLSIHTFNMFNIDSDLKIIEPFFKSIKDYKALIIDIRGNGGGSTAYWSENIVPMLITKPLKDNNYIAYRGGSFTEQFIKCRSEEGSGYERLEPINNLVNENLVNLPPEIKKDFKYYEKSTDFATLIGERTGGDGIGSDPALCVLPNSGFVFRFTKEMGMTSDGTCNFEHKTEPDIKVSSKVNNNLSKDEVVKAILKLIN</sequence>
<dbReference type="Pfam" id="PF03572">
    <property type="entry name" value="Peptidase_S41"/>
    <property type="match status" value="1"/>
</dbReference>